<protein>
    <submittedName>
        <fullName evidence="1">Uncharacterized protein</fullName>
    </submittedName>
</protein>
<reference evidence="1 2" key="1">
    <citation type="journal article" date="2012" name="J. Bacteriol.">
        <title>Genome sequence of the cycloprodigiosin-producing bacterial strain Pseudoalteromonas rubra ATCC 29570(T).</title>
        <authorList>
            <person name="Xie B.B."/>
            <person name="Shu Y.L."/>
            <person name="Qin Q.L."/>
            <person name="Rong J.C."/>
            <person name="Zhang X.Y."/>
            <person name="Chen X.L."/>
            <person name="Zhou B.C."/>
            <person name="Zhang Y.Z."/>
        </authorList>
    </citation>
    <scope>NUCLEOTIDE SEQUENCE [LARGE SCALE GENOMIC DNA]</scope>
    <source>
        <strain evidence="1 2">DSM 6842</strain>
    </source>
</reference>
<evidence type="ECO:0000313" key="1">
    <source>
        <dbReference type="EMBL" id="KAF7781017.1"/>
    </source>
</evidence>
<dbReference type="AlphaFoldDB" id="A0A8T0C125"/>
<proteinExistence type="predicted"/>
<evidence type="ECO:0000313" key="2">
    <source>
        <dbReference type="Proteomes" id="UP000016480"/>
    </source>
</evidence>
<comment type="caution">
    <text evidence="1">The sequence shown here is derived from an EMBL/GenBank/DDBJ whole genome shotgun (WGS) entry which is preliminary data.</text>
</comment>
<accession>A0A8T0C125</accession>
<organism evidence="1 2">
    <name type="scientific">Pseudoalteromonas rubra</name>
    <dbReference type="NCBI Taxonomy" id="43658"/>
    <lineage>
        <taxon>Bacteria</taxon>
        <taxon>Pseudomonadati</taxon>
        <taxon>Pseudomonadota</taxon>
        <taxon>Gammaproteobacteria</taxon>
        <taxon>Alteromonadales</taxon>
        <taxon>Pseudoalteromonadaceae</taxon>
        <taxon>Pseudoalteromonas</taxon>
    </lineage>
</organism>
<gene>
    <name evidence="1" type="ORF">PRUB_b0092</name>
</gene>
<name>A0A8T0C125_9GAMM</name>
<sequence length="40" mass="4873">MPFIPDNLVYFCQKDKTDLWLMHFFVSHLHAIMSENFKDI</sequence>
<dbReference type="EMBL" id="AHCD03000044">
    <property type="protein sequence ID" value="KAF7781017.1"/>
    <property type="molecule type" value="Genomic_DNA"/>
</dbReference>
<dbReference type="Proteomes" id="UP000016480">
    <property type="component" value="Unassembled WGS sequence"/>
</dbReference>